<dbReference type="CDD" id="cd07715">
    <property type="entry name" value="TaR3-like_MBL-fold"/>
    <property type="match status" value="1"/>
</dbReference>
<gene>
    <name evidence="2" type="ORF">ACFO5T_05610</name>
</gene>
<name>A0ABV9L8G1_9FLAO</name>
<feature type="domain" description="Metallo-beta-lactamase" evidence="1">
    <location>
        <begin position="48"/>
        <end position="251"/>
    </location>
</feature>
<evidence type="ECO:0000313" key="3">
    <source>
        <dbReference type="Proteomes" id="UP001595878"/>
    </source>
</evidence>
<dbReference type="InterPro" id="IPR001279">
    <property type="entry name" value="Metallo-B-lactamas"/>
</dbReference>
<accession>A0ABV9L8G1</accession>
<dbReference type="PANTHER" id="PTHR42663">
    <property type="entry name" value="HYDROLASE C777.06C-RELATED-RELATED"/>
    <property type="match status" value="1"/>
</dbReference>
<protein>
    <submittedName>
        <fullName evidence="2">MBL fold metallo-hydrolase</fullName>
    </submittedName>
</protein>
<dbReference type="PANTHER" id="PTHR42663:SF4">
    <property type="entry name" value="SLL1036 PROTEIN"/>
    <property type="match status" value="1"/>
</dbReference>
<proteinExistence type="predicted"/>
<keyword evidence="3" id="KW-1185">Reference proteome</keyword>
<dbReference type="InterPro" id="IPR036866">
    <property type="entry name" value="RibonucZ/Hydroxyglut_hydro"/>
</dbReference>
<dbReference type="RefSeq" id="WP_380032688.1">
    <property type="nucleotide sequence ID" value="NZ_JBHSHB010000008.1"/>
</dbReference>
<reference evidence="3" key="1">
    <citation type="journal article" date="2019" name="Int. J. Syst. Evol. Microbiol.">
        <title>The Global Catalogue of Microorganisms (GCM) 10K type strain sequencing project: providing services to taxonomists for standard genome sequencing and annotation.</title>
        <authorList>
            <consortium name="The Broad Institute Genomics Platform"/>
            <consortium name="The Broad Institute Genome Sequencing Center for Infectious Disease"/>
            <person name="Wu L."/>
            <person name="Ma J."/>
        </authorList>
    </citation>
    <scope>NUCLEOTIDE SEQUENCE [LARGE SCALE GENOMIC DNA]</scope>
    <source>
        <strain evidence="3">CGMCC 4.7427</strain>
    </source>
</reference>
<dbReference type="Proteomes" id="UP001595878">
    <property type="component" value="Unassembled WGS sequence"/>
</dbReference>
<dbReference type="EMBL" id="JBHSHB010000008">
    <property type="protein sequence ID" value="MFC4689900.1"/>
    <property type="molecule type" value="Genomic_DNA"/>
</dbReference>
<dbReference type="SUPFAM" id="SSF56281">
    <property type="entry name" value="Metallo-hydrolase/oxidoreductase"/>
    <property type="match status" value="1"/>
</dbReference>
<organism evidence="2 3">
    <name type="scientific">Dokdonia genika</name>
    <dbReference type="NCBI Taxonomy" id="308113"/>
    <lineage>
        <taxon>Bacteria</taxon>
        <taxon>Pseudomonadati</taxon>
        <taxon>Bacteroidota</taxon>
        <taxon>Flavobacteriia</taxon>
        <taxon>Flavobacteriales</taxon>
        <taxon>Flavobacteriaceae</taxon>
        <taxon>Dokdonia</taxon>
    </lineage>
</organism>
<dbReference type="Gene3D" id="3.60.15.10">
    <property type="entry name" value="Ribonuclease Z/Hydroxyacylglutathione hydrolase-like"/>
    <property type="match status" value="1"/>
</dbReference>
<comment type="caution">
    <text evidence="2">The sequence shown here is derived from an EMBL/GenBank/DDBJ whole genome shotgun (WGS) entry which is preliminary data.</text>
</comment>
<sequence length="285" mass="32170">MNSPVWNIKLYGGRGSIPVCEPGFQKYGGNTTCIYVDLLINDRSKMIVIFDAGTGIRRLAADIESGEIPQADFILLVFTHLHWDHIQGFPFFSPAYNPNQKIGIVYPQKDLHIDEVKDLFALQMQTQFFPVQLENMGCALNFLDYKEAEKLLSANGLVNFSYREHKHPGGAFSYRLEAAGKSIIICTDLEHGTSLDQKVVDFCKGADLLIHDAQYTDEEIALHRGWGHSSFNQAIETAEIANVKNLVLTHHDPSHNDVFLENMEKHCQARFPNCELAKEGLEFKI</sequence>
<evidence type="ECO:0000259" key="1">
    <source>
        <dbReference type="Pfam" id="PF12706"/>
    </source>
</evidence>
<dbReference type="Pfam" id="PF12706">
    <property type="entry name" value="Lactamase_B_2"/>
    <property type="match status" value="1"/>
</dbReference>
<evidence type="ECO:0000313" key="2">
    <source>
        <dbReference type="EMBL" id="MFC4689900.1"/>
    </source>
</evidence>